<evidence type="ECO:0000313" key="2">
    <source>
        <dbReference type="Proteomes" id="UP000005239"/>
    </source>
</evidence>
<accession>A0A454XV36</accession>
<dbReference type="SUPFAM" id="SSF57302">
    <property type="entry name" value="Snake toxin-like"/>
    <property type="match status" value="1"/>
</dbReference>
<keyword evidence="2" id="KW-1185">Reference proteome</keyword>
<dbReference type="PANTHER" id="PTHR34721:SF3">
    <property type="entry name" value="ACTIVIN_RECP DOMAIN-CONTAINING PROTEIN-RELATED"/>
    <property type="match status" value="1"/>
</dbReference>
<dbReference type="Proteomes" id="UP000005239">
    <property type="component" value="Unassembled WGS sequence"/>
</dbReference>
<accession>A0A8R1ULC4</accession>
<proteinExistence type="predicted"/>
<reference evidence="2" key="1">
    <citation type="journal article" date="2008" name="Nat. Genet.">
        <title>The Pristionchus pacificus genome provides a unique perspective on nematode lifestyle and parasitism.</title>
        <authorList>
            <person name="Dieterich C."/>
            <person name="Clifton S.W."/>
            <person name="Schuster L.N."/>
            <person name="Chinwalla A."/>
            <person name="Delehaunty K."/>
            <person name="Dinkelacker I."/>
            <person name="Fulton L."/>
            <person name="Fulton R."/>
            <person name="Godfrey J."/>
            <person name="Minx P."/>
            <person name="Mitreva M."/>
            <person name="Roeseler W."/>
            <person name="Tian H."/>
            <person name="Witte H."/>
            <person name="Yang S.P."/>
            <person name="Wilson R.K."/>
            <person name="Sommer R.J."/>
        </authorList>
    </citation>
    <scope>NUCLEOTIDE SEQUENCE [LARGE SCALE GENOMIC DNA]</scope>
    <source>
        <strain evidence="2">PS312</strain>
    </source>
</reference>
<reference evidence="1" key="2">
    <citation type="submission" date="2022-06" db="UniProtKB">
        <authorList>
            <consortium name="EnsemblMetazoa"/>
        </authorList>
    </citation>
    <scope>IDENTIFICATION</scope>
    <source>
        <strain evidence="1">PS312</strain>
    </source>
</reference>
<evidence type="ECO:0000313" key="1">
    <source>
        <dbReference type="EnsemblMetazoa" id="PPA35134.1"/>
    </source>
</evidence>
<dbReference type="EnsemblMetazoa" id="PPA35134.1">
    <property type="protein sequence ID" value="PPA35134.1"/>
    <property type="gene ID" value="WBGene00273503"/>
</dbReference>
<gene>
    <name evidence="1" type="primary">WBGene00273503</name>
</gene>
<dbReference type="InterPro" id="IPR045860">
    <property type="entry name" value="Snake_toxin-like_sf"/>
</dbReference>
<name>A0A454XV36_PRIPA</name>
<organism evidence="1 2">
    <name type="scientific">Pristionchus pacificus</name>
    <name type="common">Parasitic nematode worm</name>
    <dbReference type="NCBI Taxonomy" id="54126"/>
    <lineage>
        <taxon>Eukaryota</taxon>
        <taxon>Metazoa</taxon>
        <taxon>Ecdysozoa</taxon>
        <taxon>Nematoda</taxon>
        <taxon>Chromadorea</taxon>
        <taxon>Rhabditida</taxon>
        <taxon>Rhabditina</taxon>
        <taxon>Diplogasteromorpha</taxon>
        <taxon>Diplogasteroidea</taxon>
        <taxon>Neodiplogasteridae</taxon>
        <taxon>Pristionchus</taxon>
    </lineage>
</organism>
<sequence>MHSLPVLLIALSLLPLSGALQCDMKLGGASKTIICQNGIEFCSARYLKDHEGKDVTWTMCDVAKECREEGCYEGKLGYASAKICCCKDDFCNESNRPLALPMVAAPPTPATTTTTGAPKSAVSHQSPLAAAAAVIVAALF</sequence>
<protein>
    <submittedName>
        <fullName evidence="1">Uncharacterized protein</fullName>
    </submittedName>
</protein>
<dbReference type="AlphaFoldDB" id="A0A454XV36"/>
<dbReference type="PANTHER" id="PTHR34721">
    <property type="entry name" value="PROTEIN CBG09734"/>
    <property type="match status" value="1"/>
</dbReference>